<proteinExistence type="predicted"/>
<dbReference type="InterPro" id="IPR018451">
    <property type="entry name" value="NAF/FISL_domain"/>
</dbReference>
<evidence type="ECO:0000313" key="4">
    <source>
        <dbReference type="Proteomes" id="UP000182658"/>
    </source>
</evidence>
<dbReference type="PROSITE" id="PS50816">
    <property type="entry name" value="NAF"/>
    <property type="match status" value="1"/>
</dbReference>
<gene>
    <name evidence="3" type="ORF">CONLIGDRAFT_586585</name>
</gene>
<reference evidence="3 4" key="1">
    <citation type="submission" date="2016-10" db="EMBL/GenBank/DDBJ databases">
        <title>Draft genome sequence of Coniochaeta ligniaria NRRL30616, a lignocellulolytic fungus for bioabatement of inhibitors in plant biomass hydrolysates.</title>
        <authorList>
            <consortium name="DOE Joint Genome Institute"/>
            <person name="Jimenez D.J."/>
            <person name="Hector R.E."/>
            <person name="Riley R."/>
            <person name="Sun H."/>
            <person name="Grigoriev I.V."/>
            <person name="Van Elsas J.D."/>
            <person name="Nichols N.N."/>
        </authorList>
    </citation>
    <scope>NUCLEOTIDE SEQUENCE [LARGE SCALE GENOMIC DNA]</scope>
    <source>
        <strain evidence="3 4">NRRL 30616</strain>
    </source>
</reference>
<dbReference type="InParanoid" id="A0A1J7I5E8"/>
<feature type="region of interest" description="Disordered" evidence="1">
    <location>
        <begin position="36"/>
        <end position="71"/>
    </location>
</feature>
<dbReference type="InterPro" id="IPR021833">
    <property type="entry name" value="DUF3425"/>
</dbReference>
<dbReference type="Proteomes" id="UP000182658">
    <property type="component" value="Unassembled WGS sequence"/>
</dbReference>
<organism evidence="3 4">
    <name type="scientific">Coniochaeta ligniaria NRRL 30616</name>
    <dbReference type="NCBI Taxonomy" id="1408157"/>
    <lineage>
        <taxon>Eukaryota</taxon>
        <taxon>Fungi</taxon>
        <taxon>Dikarya</taxon>
        <taxon>Ascomycota</taxon>
        <taxon>Pezizomycotina</taxon>
        <taxon>Sordariomycetes</taxon>
        <taxon>Sordariomycetidae</taxon>
        <taxon>Coniochaetales</taxon>
        <taxon>Coniochaetaceae</taxon>
        <taxon>Coniochaeta</taxon>
    </lineage>
</organism>
<name>A0A1J7I5E8_9PEZI</name>
<evidence type="ECO:0000313" key="3">
    <source>
        <dbReference type="EMBL" id="OIW22863.1"/>
    </source>
</evidence>
<protein>
    <recommendedName>
        <fullName evidence="2">NAF domain-containing protein</fullName>
    </recommendedName>
</protein>
<accession>A0A1J7I5E8</accession>
<dbReference type="PANTHER" id="PTHR38116:SF8">
    <property type="entry name" value="BZIP DOMAIN-CONTAINING PROTEIN"/>
    <property type="match status" value="1"/>
</dbReference>
<sequence length="467" mass="51395">MEIQEKAESDVLKHRKRVLTPARKEQNRIAQRLYRQRQKTRRQCQQPVSLTRTLDLRPKPMPGQGQQNAHQLEGDTIPKEGARGEAIDLHQQGRSRCSADVVPSCFQPSNGALQDIPCLAVDPNPLDPEVSSPCRPLELAKGLTSTSGTDNQKAPEATSLSWPENTFDVYVLSNNQPRGQDMPQYATDNTTFNLTGIEVGEDPWAPDLSLYLGTSVGSSISCSTLSSTSSFVPGPGQVPFGSYNGTAETYDISLPFSQRSPAGSSRLNTLSDHAISSPLPDPWLNNIQFAKTTIFNAFLTIALSLGFNLSDLFGASCLGGATQSPFYRPTTPQDDPQALLAAARRPCVPSNLQPTLQQILIPHHPFLDLIPFPALRSRAITLAAAMPHAFSMTELKKDVYVHGALVCWVGGRGIGSGQPWDTRSWEAAPWFLRKWMLLLDGVDGEMWKSSTWWQEARREQVKQSSVF</sequence>
<dbReference type="AlphaFoldDB" id="A0A1J7I5E8"/>
<evidence type="ECO:0000259" key="2">
    <source>
        <dbReference type="PROSITE" id="PS50816"/>
    </source>
</evidence>
<dbReference type="PANTHER" id="PTHR38116">
    <property type="entry name" value="CHROMOSOME 7, WHOLE GENOME SHOTGUN SEQUENCE"/>
    <property type="match status" value="1"/>
</dbReference>
<keyword evidence="4" id="KW-1185">Reference proteome</keyword>
<dbReference type="Pfam" id="PF11905">
    <property type="entry name" value="DUF3425"/>
    <property type="match status" value="1"/>
</dbReference>
<dbReference type="STRING" id="1408157.A0A1J7I5E8"/>
<evidence type="ECO:0000256" key="1">
    <source>
        <dbReference type="SAM" id="MobiDB-lite"/>
    </source>
</evidence>
<dbReference type="GO" id="GO:0007165">
    <property type="term" value="P:signal transduction"/>
    <property type="evidence" value="ECO:0007669"/>
    <property type="project" value="InterPro"/>
</dbReference>
<dbReference type="OrthoDB" id="5973539at2759"/>
<dbReference type="EMBL" id="KV875110">
    <property type="protein sequence ID" value="OIW22863.1"/>
    <property type="molecule type" value="Genomic_DNA"/>
</dbReference>
<dbReference type="CDD" id="cd14688">
    <property type="entry name" value="bZIP_YAP"/>
    <property type="match status" value="1"/>
</dbReference>
<feature type="domain" description="NAF" evidence="2">
    <location>
        <begin position="290"/>
        <end position="314"/>
    </location>
</feature>